<feature type="region of interest" description="Disordered" evidence="7">
    <location>
        <begin position="26"/>
        <end position="84"/>
    </location>
</feature>
<dbReference type="EMBL" id="KV425626">
    <property type="protein sequence ID" value="KZT20088.1"/>
    <property type="molecule type" value="Genomic_DNA"/>
</dbReference>
<dbReference type="InterPro" id="IPR036181">
    <property type="entry name" value="MIT_dom_sf"/>
</dbReference>
<protein>
    <recommendedName>
        <fullName evidence="3">F-box only protein 9</fullName>
    </recommendedName>
</protein>
<gene>
    <name evidence="9" type="ORF">NEOLEDRAFT_1182822</name>
</gene>
<dbReference type="GO" id="GO:0019005">
    <property type="term" value="C:SCF ubiquitin ligase complex"/>
    <property type="evidence" value="ECO:0007669"/>
    <property type="project" value="TreeGrafter"/>
</dbReference>
<evidence type="ECO:0000256" key="6">
    <source>
        <dbReference type="ARBA" id="ARBA00022803"/>
    </source>
</evidence>
<evidence type="ECO:0000313" key="9">
    <source>
        <dbReference type="EMBL" id="KZT20088.1"/>
    </source>
</evidence>
<feature type="compositionally biased region" description="Polar residues" evidence="7">
    <location>
        <begin position="30"/>
        <end position="42"/>
    </location>
</feature>
<dbReference type="OrthoDB" id="2117972at2759"/>
<evidence type="ECO:0000256" key="4">
    <source>
        <dbReference type="ARBA" id="ARBA00022490"/>
    </source>
</evidence>
<comment type="subcellular location">
    <subcellularLocation>
        <location evidence="1">Cytoplasm</location>
    </subcellularLocation>
</comment>
<dbReference type="PANTHER" id="PTHR12874">
    <property type="entry name" value="F-BOX ONLY PROTEIN 48-RELATED"/>
    <property type="match status" value="1"/>
</dbReference>
<keyword evidence="4" id="KW-0963">Cytoplasm</keyword>
<dbReference type="Gene3D" id="1.20.1280.50">
    <property type="match status" value="1"/>
</dbReference>
<dbReference type="InterPro" id="IPR045464">
    <property type="entry name" value="Hrt3/FBXO9_C"/>
</dbReference>
<dbReference type="InterPro" id="IPR001810">
    <property type="entry name" value="F-box_dom"/>
</dbReference>
<dbReference type="Proteomes" id="UP000076761">
    <property type="component" value="Unassembled WGS sequence"/>
</dbReference>
<dbReference type="GO" id="GO:0005737">
    <property type="term" value="C:cytoplasm"/>
    <property type="evidence" value="ECO:0007669"/>
    <property type="project" value="UniProtKB-SubCell"/>
</dbReference>
<keyword evidence="5" id="KW-0833">Ubl conjugation pathway</keyword>
<dbReference type="InterPro" id="IPR036047">
    <property type="entry name" value="F-box-like_dom_sf"/>
</dbReference>
<dbReference type="GO" id="GO:0031146">
    <property type="term" value="P:SCF-dependent proteasomal ubiquitin-dependent protein catabolic process"/>
    <property type="evidence" value="ECO:0007669"/>
    <property type="project" value="TreeGrafter"/>
</dbReference>
<dbReference type="Pfam" id="PF19270">
    <property type="entry name" value="FBO_C"/>
    <property type="match status" value="1"/>
</dbReference>
<feature type="domain" description="F-box" evidence="8">
    <location>
        <begin position="248"/>
        <end position="294"/>
    </location>
</feature>
<evidence type="ECO:0000256" key="3">
    <source>
        <dbReference type="ARBA" id="ARBA00019775"/>
    </source>
</evidence>
<sequence>MQRPPPKVTDEEPEELKHFREAWKAEVQQRKIQTHTVQSAVPSGSHDASTHAVSGPGPAIDQTTGKRRESLRATGSTSPERRFVAGAKHASVTLPAQPGPSSETLASQTIDLAPLGRVLQSAIDVYRRAIQHEQGGNLDEALRLYRQAFRMDDNVDKAHRKVEKLEELRIQAKKASIATATTVESGADVASPSEVIIDGKTLDLSPLFISTDEKRTYGVDAVVTGKLADLLETFPKDLGFQPEDEKAKLHIQKLPDELLIDVLRRLDHTSVERFATVNKKARMISLDSTIWREFVHETYKPPQIPDERDIKNFVQHYLYDYRRVYIEQPRLRLDGVYIAVCHYVRQGLSQNAWVNISHLITYHRFLRFFPDGQVISLLANEEMTPQQIIPLLKSSLRMKGMTIGNWRLEGTTVYITDLIDPSSLDVSRTSKRYAFQMTLSLRSRPLGRWNKLVMSTYETVNIETGETELLPLKHDRPFWFSKVRSYSAY</sequence>
<dbReference type="GO" id="GO:0016567">
    <property type="term" value="P:protein ubiquitination"/>
    <property type="evidence" value="ECO:0007669"/>
    <property type="project" value="UniProtKB-UniPathway"/>
</dbReference>
<dbReference type="FunCoup" id="A0A165NTI7">
    <property type="interactions" value="66"/>
</dbReference>
<evidence type="ECO:0000256" key="2">
    <source>
        <dbReference type="ARBA" id="ARBA00004906"/>
    </source>
</evidence>
<evidence type="ECO:0000256" key="7">
    <source>
        <dbReference type="SAM" id="MobiDB-lite"/>
    </source>
</evidence>
<dbReference type="AlphaFoldDB" id="A0A165NTI7"/>
<keyword evidence="6" id="KW-0802">TPR repeat</keyword>
<evidence type="ECO:0000256" key="5">
    <source>
        <dbReference type="ARBA" id="ARBA00022786"/>
    </source>
</evidence>
<accession>A0A165NTI7</accession>
<evidence type="ECO:0000313" key="10">
    <source>
        <dbReference type="Proteomes" id="UP000076761"/>
    </source>
</evidence>
<dbReference type="SUPFAM" id="SSF116846">
    <property type="entry name" value="MIT domain"/>
    <property type="match status" value="1"/>
</dbReference>
<proteinExistence type="predicted"/>
<dbReference type="PANTHER" id="PTHR12874:SF9">
    <property type="entry name" value="F-BOX ONLY PROTEIN 48"/>
    <property type="match status" value="1"/>
</dbReference>
<dbReference type="STRING" id="1314782.A0A165NTI7"/>
<comment type="pathway">
    <text evidence="2">Protein modification; protein ubiquitination.</text>
</comment>
<dbReference type="SUPFAM" id="SSF81383">
    <property type="entry name" value="F-box domain"/>
    <property type="match status" value="1"/>
</dbReference>
<evidence type="ECO:0000259" key="8">
    <source>
        <dbReference type="PROSITE" id="PS50181"/>
    </source>
</evidence>
<dbReference type="InParanoid" id="A0A165NTI7"/>
<name>A0A165NTI7_9AGAM</name>
<evidence type="ECO:0000256" key="1">
    <source>
        <dbReference type="ARBA" id="ARBA00004496"/>
    </source>
</evidence>
<dbReference type="PROSITE" id="PS50181">
    <property type="entry name" value="FBOX"/>
    <property type="match status" value="1"/>
</dbReference>
<organism evidence="9 10">
    <name type="scientific">Neolentinus lepideus HHB14362 ss-1</name>
    <dbReference type="NCBI Taxonomy" id="1314782"/>
    <lineage>
        <taxon>Eukaryota</taxon>
        <taxon>Fungi</taxon>
        <taxon>Dikarya</taxon>
        <taxon>Basidiomycota</taxon>
        <taxon>Agaricomycotina</taxon>
        <taxon>Agaricomycetes</taxon>
        <taxon>Gloeophyllales</taxon>
        <taxon>Gloeophyllaceae</taxon>
        <taxon>Neolentinus</taxon>
    </lineage>
</organism>
<keyword evidence="10" id="KW-1185">Reference proteome</keyword>
<dbReference type="Pfam" id="PF12937">
    <property type="entry name" value="F-box-like"/>
    <property type="match status" value="1"/>
</dbReference>
<dbReference type="UniPathway" id="UPA00143"/>
<reference evidence="9 10" key="1">
    <citation type="journal article" date="2016" name="Mol. Biol. Evol.">
        <title>Comparative Genomics of Early-Diverging Mushroom-Forming Fungi Provides Insights into the Origins of Lignocellulose Decay Capabilities.</title>
        <authorList>
            <person name="Nagy L.G."/>
            <person name="Riley R."/>
            <person name="Tritt A."/>
            <person name="Adam C."/>
            <person name="Daum C."/>
            <person name="Floudas D."/>
            <person name="Sun H."/>
            <person name="Yadav J.S."/>
            <person name="Pangilinan J."/>
            <person name="Larsson K.H."/>
            <person name="Matsuura K."/>
            <person name="Barry K."/>
            <person name="Labutti K."/>
            <person name="Kuo R."/>
            <person name="Ohm R.A."/>
            <person name="Bhattacharya S.S."/>
            <person name="Shirouzu T."/>
            <person name="Yoshinaga Y."/>
            <person name="Martin F.M."/>
            <person name="Grigoriev I.V."/>
            <person name="Hibbett D.S."/>
        </authorList>
    </citation>
    <scope>NUCLEOTIDE SEQUENCE [LARGE SCALE GENOMIC DNA]</scope>
    <source>
        <strain evidence="9 10">HHB14362 ss-1</strain>
    </source>
</reference>